<reference evidence="1 4" key="2">
    <citation type="submission" date="2019-07" db="EMBL/GenBank/DDBJ databases">
        <title>Whole genome shotgun sequence of Halolactibacillus halophilus NBRC 100868.</title>
        <authorList>
            <person name="Hosoyama A."/>
            <person name="Uohara A."/>
            <person name="Ohji S."/>
            <person name="Ichikawa N."/>
        </authorList>
    </citation>
    <scope>NUCLEOTIDE SEQUENCE [LARGE SCALE GENOMIC DNA]</scope>
    <source>
        <strain evidence="1 4">NBRC 100868</strain>
    </source>
</reference>
<dbReference type="Proteomes" id="UP000321547">
    <property type="component" value="Unassembled WGS sequence"/>
</dbReference>
<evidence type="ECO:0000313" key="3">
    <source>
        <dbReference type="Proteomes" id="UP000242243"/>
    </source>
</evidence>
<dbReference type="EMBL" id="BJWI01000021">
    <property type="protein sequence ID" value="GEM01991.1"/>
    <property type="molecule type" value="Genomic_DNA"/>
</dbReference>
<dbReference type="RefSeq" id="WP_089832629.1">
    <property type="nucleotide sequence ID" value="NZ_BJWI01000021.1"/>
</dbReference>
<reference evidence="2 3" key="1">
    <citation type="submission" date="2016-10" db="EMBL/GenBank/DDBJ databases">
        <authorList>
            <person name="de Groot N.N."/>
        </authorList>
    </citation>
    <scope>NUCLEOTIDE SEQUENCE [LARGE SCALE GENOMIC DNA]</scope>
    <source>
        <strain evidence="2 3">DSM 17073</strain>
    </source>
</reference>
<proteinExistence type="predicted"/>
<dbReference type="OrthoDB" id="2972608at2"/>
<dbReference type="EMBL" id="FOXC01000025">
    <property type="protein sequence ID" value="SFP51274.1"/>
    <property type="molecule type" value="Genomic_DNA"/>
</dbReference>
<gene>
    <name evidence="1" type="ORF">HHA03_15230</name>
    <name evidence="2" type="ORF">SAMN05421839_12547</name>
</gene>
<evidence type="ECO:0000313" key="4">
    <source>
        <dbReference type="Proteomes" id="UP000321547"/>
    </source>
</evidence>
<dbReference type="AlphaFoldDB" id="A0A1I5QY89"/>
<sequence>MYEIIVSKGEAASLMLAMAQSRQNVKKAFKKTRKNDLQTYDSLKSHLEANTNDLDSLNDITPTRLLMTRDELILTSDFIDWYVSGAKEVIKEAFNKVDDKSQEQFDNMLKIKNKVGELLAK</sequence>
<organism evidence="2 3">
    <name type="scientific">Halolactibacillus halophilus</name>
    <dbReference type="NCBI Taxonomy" id="306540"/>
    <lineage>
        <taxon>Bacteria</taxon>
        <taxon>Bacillati</taxon>
        <taxon>Bacillota</taxon>
        <taxon>Bacilli</taxon>
        <taxon>Bacillales</taxon>
        <taxon>Bacillaceae</taxon>
        <taxon>Halolactibacillus</taxon>
    </lineage>
</organism>
<dbReference type="Proteomes" id="UP000242243">
    <property type="component" value="Unassembled WGS sequence"/>
</dbReference>
<accession>A0A1I5QY89</accession>
<evidence type="ECO:0000313" key="1">
    <source>
        <dbReference type="EMBL" id="GEM01991.1"/>
    </source>
</evidence>
<protein>
    <submittedName>
        <fullName evidence="2">Uncharacterized protein</fullName>
    </submittedName>
</protein>
<keyword evidence="4" id="KW-1185">Reference proteome</keyword>
<name>A0A1I5QY89_9BACI</name>
<evidence type="ECO:0000313" key="2">
    <source>
        <dbReference type="EMBL" id="SFP51274.1"/>
    </source>
</evidence>
<dbReference type="STRING" id="306540.SAMN05421839_12547"/>